<dbReference type="PRINTS" id="PR00111">
    <property type="entry name" value="ABHYDROLASE"/>
</dbReference>
<name>A0A5R9DYT9_9ACTN</name>
<dbReference type="OrthoDB" id="5495375at2"/>
<proteinExistence type="predicted"/>
<dbReference type="SUPFAM" id="SSF53474">
    <property type="entry name" value="alpha/beta-Hydrolases"/>
    <property type="match status" value="1"/>
</dbReference>
<dbReference type="GO" id="GO:0047372">
    <property type="term" value="F:monoacylglycerol lipase activity"/>
    <property type="evidence" value="ECO:0007669"/>
    <property type="project" value="TreeGrafter"/>
</dbReference>
<dbReference type="PANTHER" id="PTHR43798:SF5">
    <property type="entry name" value="MONOACYLGLYCEROL LIPASE ABHD6"/>
    <property type="match status" value="1"/>
</dbReference>
<reference evidence="3 4" key="1">
    <citation type="submission" date="2019-05" db="EMBL/GenBank/DDBJ databases">
        <title>Streptomyces marianii sp. nov., a novel marine actinomycete from southern coast of India.</title>
        <authorList>
            <person name="Iniyan A.M."/>
            <person name="Wink J."/>
            <person name="Ramprasad E."/>
            <person name="Ramana C.V."/>
            <person name="Bunk B."/>
            <person name="Sproer C."/>
            <person name="Joseph F.-J.R.S."/>
            <person name="Vincent S.G.P."/>
        </authorList>
    </citation>
    <scope>NUCLEOTIDE SEQUENCE [LARGE SCALE GENOMIC DNA]</scope>
    <source>
        <strain evidence="3 4">ICN19</strain>
    </source>
</reference>
<evidence type="ECO:0000313" key="3">
    <source>
        <dbReference type="EMBL" id="TLQ41925.1"/>
    </source>
</evidence>
<dbReference type="AlphaFoldDB" id="A0A5R9DYT9"/>
<dbReference type="EMBL" id="VAWE01000001">
    <property type="protein sequence ID" value="TLQ41925.1"/>
    <property type="molecule type" value="Genomic_DNA"/>
</dbReference>
<evidence type="ECO:0000259" key="2">
    <source>
        <dbReference type="Pfam" id="PF12697"/>
    </source>
</evidence>
<protein>
    <submittedName>
        <fullName evidence="3">Alpha/beta hydrolase</fullName>
    </submittedName>
</protein>
<dbReference type="Pfam" id="PF12697">
    <property type="entry name" value="Abhydrolase_6"/>
    <property type="match status" value="1"/>
</dbReference>
<dbReference type="InterPro" id="IPR050266">
    <property type="entry name" value="AB_hydrolase_sf"/>
</dbReference>
<dbReference type="InterPro" id="IPR029058">
    <property type="entry name" value="AB_hydrolase_fold"/>
</dbReference>
<evidence type="ECO:0000313" key="4">
    <source>
        <dbReference type="Proteomes" id="UP000305921"/>
    </source>
</evidence>
<accession>A0A5R9DYT9</accession>
<dbReference type="RefSeq" id="WP_138051329.1">
    <property type="nucleotide sequence ID" value="NZ_VAWE01000001.1"/>
</dbReference>
<dbReference type="GO" id="GO:0016020">
    <property type="term" value="C:membrane"/>
    <property type="evidence" value="ECO:0007669"/>
    <property type="project" value="TreeGrafter"/>
</dbReference>
<dbReference type="InterPro" id="IPR000073">
    <property type="entry name" value="AB_hydrolase_1"/>
</dbReference>
<dbReference type="Proteomes" id="UP000305921">
    <property type="component" value="Unassembled WGS sequence"/>
</dbReference>
<keyword evidence="3" id="KW-0378">Hydrolase</keyword>
<dbReference type="PANTHER" id="PTHR43798">
    <property type="entry name" value="MONOACYLGLYCEROL LIPASE"/>
    <property type="match status" value="1"/>
</dbReference>
<keyword evidence="4" id="KW-1185">Reference proteome</keyword>
<dbReference type="GO" id="GO:0046464">
    <property type="term" value="P:acylglycerol catabolic process"/>
    <property type="evidence" value="ECO:0007669"/>
    <property type="project" value="TreeGrafter"/>
</dbReference>
<feature type="region of interest" description="Disordered" evidence="1">
    <location>
        <begin position="1"/>
        <end position="21"/>
    </location>
</feature>
<sequence length="286" mass="30774">MRADGLGDPVTGLTPAPDRPGIWTAGPAEGIPLVLVHGIRVSARMWNPHAHRLAPRFRITAPDLPGHGTQRDRPFNLEEAVERVGLAVDEAALATGRRPLVAGGSLGGYVALAYGAAHPVRAAAVLAQGSTARPDRMTGFVYRTIARAIWGLGPARAARLNDRALQRRLPPDSYRAVMAGGLTMHAFVEVVEDLTRRDFLNVAGRCRLPVLFVNARSDRLFRAQEREFLRAVRATGGYARLFHVPGAHDMSISDPAAFAGIVERGYELLSGARPDAFTTGPEGTSR</sequence>
<feature type="domain" description="AB hydrolase-1" evidence="2">
    <location>
        <begin position="33"/>
        <end position="259"/>
    </location>
</feature>
<comment type="caution">
    <text evidence="3">The sequence shown here is derived from an EMBL/GenBank/DDBJ whole genome shotgun (WGS) entry which is preliminary data.</text>
</comment>
<gene>
    <name evidence="3" type="ORF">FEF34_00225</name>
</gene>
<organism evidence="3 4">
    <name type="scientific">Streptomyces marianii</name>
    <dbReference type="NCBI Taxonomy" id="1817406"/>
    <lineage>
        <taxon>Bacteria</taxon>
        <taxon>Bacillati</taxon>
        <taxon>Actinomycetota</taxon>
        <taxon>Actinomycetes</taxon>
        <taxon>Kitasatosporales</taxon>
        <taxon>Streptomycetaceae</taxon>
        <taxon>Streptomyces</taxon>
    </lineage>
</organism>
<dbReference type="Gene3D" id="3.40.50.1820">
    <property type="entry name" value="alpha/beta hydrolase"/>
    <property type="match status" value="1"/>
</dbReference>
<evidence type="ECO:0000256" key="1">
    <source>
        <dbReference type="SAM" id="MobiDB-lite"/>
    </source>
</evidence>